<dbReference type="Gene3D" id="3.90.1320.10">
    <property type="entry name" value="Outer-capsid protein sigma 3, large lobe"/>
    <property type="match status" value="1"/>
</dbReference>
<proteinExistence type="predicted"/>
<reference evidence="2 3" key="1">
    <citation type="journal article" date="2022" name="Nat. Genet.">
        <title>Improved pea reference genome and pan-genome highlight genomic features and evolutionary characteristics.</title>
        <authorList>
            <person name="Yang T."/>
            <person name="Liu R."/>
            <person name="Luo Y."/>
            <person name="Hu S."/>
            <person name="Wang D."/>
            <person name="Wang C."/>
            <person name="Pandey M.K."/>
            <person name="Ge S."/>
            <person name="Xu Q."/>
            <person name="Li N."/>
            <person name="Li G."/>
            <person name="Huang Y."/>
            <person name="Saxena R.K."/>
            <person name="Ji Y."/>
            <person name="Li M."/>
            <person name="Yan X."/>
            <person name="He Y."/>
            <person name="Liu Y."/>
            <person name="Wang X."/>
            <person name="Xiang C."/>
            <person name="Varshney R.K."/>
            <person name="Ding H."/>
            <person name="Gao S."/>
            <person name="Zong X."/>
        </authorList>
    </citation>
    <scope>NUCLEOTIDE SEQUENCE [LARGE SCALE GENOMIC DNA]</scope>
    <source>
        <strain evidence="2 3">cv. Zhongwan 6</strain>
    </source>
</reference>
<sequence length="458" mass="52189">FLFSTQTSCINKCVIYQNVYNIIEGEMKGRYQGGMEKCNVSMMLLWVFFSLCTIIEFKVEARALSSLDREIEARLKLLNKPAVKSIKSEDGDIIDCVSIYKQPALDHSALKNHTIKMMPDFTFESPNSITVDAFNASSEVFQIWQKSGSCPDETIPIRRIRKEDLLRAESLDRFGQKPMELFVNSTFTTKLNSSDSSDPNDEVNLKNRSDAYLMTYAHHFNGAQANINVWNPRVDKPEDFTTAQMWLKAGYGRDNFESVESGWIVNPKLYGDHSTRLFVYWTKDTYRTTGCFDLTCSGFVQTNKNIMLGGAIGPISYYGQPQYELNYGIFMDHDSKWWLKIRRNIPIGYWPPELFSNLKFSSTMVEWGGQVFSYEVKGKRPHTETQMGSGGAANGRFGNACYMSGVRIRDDSLKLKYPQYITTHAAEPYCYNTLNDAPYGQDPVLYFGGAGRKPPYCS</sequence>
<gene>
    <name evidence="2" type="ORF">KIW84_051299</name>
</gene>
<feature type="non-terminal residue" evidence="2">
    <location>
        <position position="458"/>
    </location>
</feature>
<evidence type="ECO:0000313" key="3">
    <source>
        <dbReference type="Proteomes" id="UP001058974"/>
    </source>
</evidence>
<dbReference type="Proteomes" id="UP001058974">
    <property type="component" value="Chromosome 5"/>
</dbReference>
<feature type="domain" description="Neprosin PEP catalytic" evidence="1">
    <location>
        <begin position="196"/>
        <end position="458"/>
    </location>
</feature>
<keyword evidence="3" id="KW-1185">Reference proteome</keyword>
<evidence type="ECO:0000259" key="1">
    <source>
        <dbReference type="PROSITE" id="PS52045"/>
    </source>
</evidence>
<accession>A0A9D5AAI2</accession>
<evidence type="ECO:0000313" key="2">
    <source>
        <dbReference type="EMBL" id="KAI5404107.1"/>
    </source>
</evidence>
<dbReference type="InterPro" id="IPR025521">
    <property type="entry name" value="Neprosin_propep"/>
</dbReference>
<protein>
    <recommendedName>
        <fullName evidence="1">Neprosin PEP catalytic domain-containing protein</fullName>
    </recommendedName>
</protein>
<dbReference type="Pfam" id="PF14365">
    <property type="entry name" value="Neprosin_AP"/>
    <property type="match status" value="1"/>
</dbReference>
<dbReference type="PANTHER" id="PTHR31589">
    <property type="entry name" value="PROTEIN, PUTATIVE (DUF239)-RELATED-RELATED"/>
    <property type="match status" value="1"/>
</dbReference>
<dbReference type="InterPro" id="IPR053168">
    <property type="entry name" value="Glutamic_endopeptidase"/>
</dbReference>
<dbReference type="PROSITE" id="PS52045">
    <property type="entry name" value="NEPROSIN_PEP_CD"/>
    <property type="match status" value="1"/>
</dbReference>
<dbReference type="InterPro" id="IPR004314">
    <property type="entry name" value="Neprosin"/>
</dbReference>
<dbReference type="Gramene" id="Psat05G0129900-T1">
    <property type="protein sequence ID" value="KAI5404107.1"/>
    <property type="gene ID" value="KIW84_051299"/>
</dbReference>
<dbReference type="Pfam" id="PF03080">
    <property type="entry name" value="Neprosin"/>
    <property type="match status" value="1"/>
</dbReference>
<dbReference type="PANTHER" id="PTHR31589:SF2">
    <property type="entry name" value="ASLB (DUF239)-RELATED"/>
    <property type="match status" value="1"/>
</dbReference>
<organism evidence="2 3">
    <name type="scientific">Pisum sativum</name>
    <name type="common">Garden pea</name>
    <name type="synonym">Lathyrus oleraceus</name>
    <dbReference type="NCBI Taxonomy" id="3888"/>
    <lineage>
        <taxon>Eukaryota</taxon>
        <taxon>Viridiplantae</taxon>
        <taxon>Streptophyta</taxon>
        <taxon>Embryophyta</taxon>
        <taxon>Tracheophyta</taxon>
        <taxon>Spermatophyta</taxon>
        <taxon>Magnoliopsida</taxon>
        <taxon>eudicotyledons</taxon>
        <taxon>Gunneridae</taxon>
        <taxon>Pentapetalae</taxon>
        <taxon>rosids</taxon>
        <taxon>fabids</taxon>
        <taxon>Fabales</taxon>
        <taxon>Fabaceae</taxon>
        <taxon>Papilionoideae</taxon>
        <taxon>50 kb inversion clade</taxon>
        <taxon>NPAAA clade</taxon>
        <taxon>Hologalegina</taxon>
        <taxon>IRL clade</taxon>
        <taxon>Fabeae</taxon>
        <taxon>Lathyrus</taxon>
    </lineage>
</organism>
<comment type="caution">
    <text evidence="2">The sequence shown here is derived from an EMBL/GenBank/DDBJ whole genome shotgun (WGS) entry which is preliminary data.</text>
</comment>
<dbReference type="AlphaFoldDB" id="A0A9D5AAI2"/>
<name>A0A9D5AAI2_PEA</name>
<dbReference type="EMBL" id="JAMSHJ010000005">
    <property type="protein sequence ID" value="KAI5404107.1"/>
    <property type="molecule type" value="Genomic_DNA"/>
</dbReference>